<dbReference type="Proteomes" id="UP001620460">
    <property type="component" value="Unassembled WGS sequence"/>
</dbReference>
<comment type="caution">
    <text evidence="2">The sequence shown here is derived from an EMBL/GenBank/DDBJ whole genome shotgun (WGS) entry which is preliminary data.</text>
</comment>
<proteinExistence type="predicted"/>
<keyword evidence="2" id="KW-0966">Cell projection</keyword>
<accession>A0ABW8JT61</accession>
<dbReference type="EMBL" id="JADIKM010000001">
    <property type="protein sequence ID" value="MFK2903336.1"/>
    <property type="molecule type" value="Genomic_DNA"/>
</dbReference>
<evidence type="ECO:0000259" key="1">
    <source>
        <dbReference type="Pfam" id="PF02120"/>
    </source>
</evidence>
<keyword evidence="2" id="KW-0282">Flagellum</keyword>
<dbReference type="RefSeq" id="WP_404630686.1">
    <property type="nucleotide sequence ID" value="NZ_JADIKM010000001.1"/>
</dbReference>
<protein>
    <submittedName>
        <fullName evidence="2">Flagellar hook-length control protein FliK</fullName>
    </submittedName>
</protein>
<evidence type="ECO:0000313" key="3">
    <source>
        <dbReference type="Proteomes" id="UP001620460"/>
    </source>
</evidence>
<dbReference type="Pfam" id="PF02120">
    <property type="entry name" value="Flg_hook"/>
    <property type="match status" value="1"/>
</dbReference>
<dbReference type="InterPro" id="IPR038610">
    <property type="entry name" value="FliK-like_C_sf"/>
</dbReference>
<dbReference type="Gene3D" id="3.30.750.140">
    <property type="match status" value="1"/>
</dbReference>
<organism evidence="2 3">
    <name type="scientific">Dyella ginsengisoli</name>
    <dbReference type="NCBI Taxonomy" id="363848"/>
    <lineage>
        <taxon>Bacteria</taxon>
        <taxon>Pseudomonadati</taxon>
        <taxon>Pseudomonadota</taxon>
        <taxon>Gammaproteobacteria</taxon>
        <taxon>Lysobacterales</taxon>
        <taxon>Rhodanobacteraceae</taxon>
        <taxon>Dyella</taxon>
    </lineage>
</organism>
<gene>
    <name evidence="2" type="ORF">ISP17_05130</name>
</gene>
<dbReference type="InterPro" id="IPR021136">
    <property type="entry name" value="Flagellar_hook_control-like_C"/>
</dbReference>
<evidence type="ECO:0000313" key="2">
    <source>
        <dbReference type="EMBL" id="MFK2903336.1"/>
    </source>
</evidence>
<keyword evidence="3" id="KW-1185">Reference proteome</keyword>
<feature type="domain" description="Flagellar hook-length control protein-like C-terminal" evidence="1">
    <location>
        <begin position="324"/>
        <end position="399"/>
    </location>
</feature>
<name>A0ABW8JT61_9GAMM</name>
<keyword evidence="2" id="KW-0969">Cilium</keyword>
<sequence length="414" mass="43777">MIIQPTSLAALTWLGAASGTTAESWRIGVVLSARPLGVTEQGKLVLQIGGMAVEADMPGGQQGSLPNPQTPYTPLPTGQASTPLPAQFQVRVLSLGTQPTLEVMLPKASDSVAQVALRERLPQQDGFAPLLATVQALAQRPVMRQLPAALRPVLAQLEQAMRTPADITTGAGLREAILRSGLFMESSLAQTPLLAAGVGEDDWKAVLLKLSNLLDSYAPPRGSPLNPGAAGSGNETAPPLLQRGLQAQARAAATAADLAALTGEEDTAPLLGQLHTAVRAALARVEVAQLEASTVPAWITEIPIKSRDGKDVLQLQLDYPTDAAPDAPRQWTLGFAIDLPTLGPVQGELQLHDLRLSVRLWAERTSTTERLEQQFTALRQRLSACGLLLDQLTCQTGLPRAHGRHSAHLLKATA</sequence>
<reference evidence="2 3" key="1">
    <citation type="submission" date="2020-10" db="EMBL/GenBank/DDBJ databases">
        <title>Phylogeny of dyella-like bacteria.</title>
        <authorList>
            <person name="Fu J."/>
        </authorList>
    </citation>
    <scope>NUCLEOTIDE SEQUENCE [LARGE SCALE GENOMIC DNA]</scope>
    <source>
        <strain evidence="2 3">Gsoil3046</strain>
    </source>
</reference>